<dbReference type="Proteomes" id="UP000054988">
    <property type="component" value="Unassembled WGS sequence"/>
</dbReference>
<name>A0A0W0G0B6_MONRR</name>
<dbReference type="AlphaFoldDB" id="A0A0W0G0B6"/>
<reference evidence="1 2" key="1">
    <citation type="submission" date="2015-12" db="EMBL/GenBank/DDBJ databases">
        <title>Draft genome sequence of Moniliophthora roreri, the causal agent of frosty pod rot of cacao.</title>
        <authorList>
            <person name="Aime M.C."/>
            <person name="Diaz-Valderrama J.R."/>
            <person name="Kijpornyongpan T."/>
            <person name="Phillips-Mora W."/>
        </authorList>
    </citation>
    <scope>NUCLEOTIDE SEQUENCE [LARGE SCALE GENOMIC DNA]</scope>
    <source>
        <strain evidence="1 2">MCA 2952</strain>
    </source>
</reference>
<comment type="caution">
    <text evidence="1">The sequence shown here is derived from an EMBL/GenBank/DDBJ whole genome shotgun (WGS) entry which is preliminary data.</text>
</comment>
<evidence type="ECO:0000313" key="2">
    <source>
        <dbReference type="Proteomes" id="UP000054988"/>
    </source>
</evidence>
<evidence type="ECO:0000313" key="1">
    <source>
        <dbReference type="EMBL" id="KTB42038.1"/>
    </source>
</evidence>
<organism evidence="1 2">
    <name type="scientific">Moniliophthora roreri</name>
    <name type="common">Frosty pod rot fungus</name>
    <name type="synonym">Monilia roreri</name>
    <dbReference type="NCBI Taxonomy" id="221103"/>
    <lineage>
        <taxon>Eukaryota</taxon>
        <taxon>Fungi</taxon>
        <taxon>Dikarya</taxon>
        <taxon>Basidiomycota</taxon>
        <taxon>Agaricomycotina</taxon>
        <taxon>Agaricomycetes</taxon>
        <taxon>Agaricomycetidae</taxon>
        <taxon>Agaricales</taxon>
        <taxon>Marasmiineae</taxon>
        <taxon>Marasmiaceae</taxon>
        <taxon>Moniliophthora</taxon>
    </lineage>
</organism>
<gene>
    <name evidence="1" type="ORF">WG66_5384</name>
</gene>
<protein>
    <submittedName>
        <fullName evidence="1">Uncharacterized protein</fullName>
    </submittedName>
</protein>
<sequence length="28" mass="3187">MHWNHLPSKPNLVQPTSTTKLQMSALLI</sequence>
<dbReference type="EMBL" id="LATX01001398">
    <property type="protein sequence ID" value="KTB42038.1"/>
    <property type="molecule type" value="Genomic_DNA"/>
</dbReference>
<proteinExistence type="predicted"/>
<accession>A0A0W0G0B6</accession>